<dbReference type="Pfam" id="PF17191">
    <property type="entry name" value="RecG_wedge"/>
    <property type="match status" value="1"/>
</dbReference>
<evidence type="ECO:0000256" key="3">
    <source>
        <dbReference type="ARBA" id="ARBA00022801"/>
    </source>
</evidence>
<dbReference type="InterPro" id="IPR033454">
    <property type="entry name" value="RecG_wedge"/>
</dbReference>
<dbReference type="SMART" id="SM00490">
    <property type="entry name" value="HELICc"/>
    <property type="match status" value="1"/>
</dbReference>
<dbReference type="CDD" id="cd04488">
    <property type="entry name" value="RecG_wedge_OBF"/>
    <property type="match status" value="1"/>
</dbReference>
<dbReference type="Pfam" id="PF19833">
    <property type="entry name" value="RecG_dom3_C"/>
    <property type="match status" value="1"/>
</dbReference>
<evidence type="ECO:0000256" key="2">
    <source>
        <dbReference type="ARBA" id="ARBA00022763"/>
    </source>
</evidence>
<evidence type="ECO:0000256" key="6">
    <source>
        <dbReference type="ARBA" id="ARBA00023125"/>
    </source>
</evidence>
<dbReference type="InterPro" id="IPR011545">
    <property type="entry name" value="DEAD/DEAH_box_helicase_dom"/>
</dbReference>
<dbReference type="GO" id="GO:0003677">
    <property type="term" value="F:DNA binding"/>
    <property type="evidence" value="ECO:0007669"/>
    <property type="project" value="UniProtKB-KW"/>
</dbReference>
<keyword evidence="1" id="KW-0547">Nucleotide-binding</keyword>
<keyword evidence="4 12" id="KW-0347">Helicase</keyword>
<evidence type="ECO:0000256" key="7">
    <source>
        <dbReference type="ARBA" id="ARBA00023204"/>
    </source>
</evidence>
<evidence type="ECO:0000259" key="11">
    <source>
        <dbReference type="PROSITE" id="PS51194"/>
    </source>
</evidence>
<evidence type="ECO:0000256" key="1">
    <source>
        <dbReference type="ARBA" id="ARBA00022741"/>
    </source>
</evidence>
<dbReference type="SUPFAM" id="SSF52540">
    <property type="entry name" value="P-loop containing nucleoside triphosphate hydrolases"/>
    <property type="match status" value="2"/>
</dbReference>
<sequence>MKTLDEPLRRTLGDRTAKKLATALDLHTAGDLLRHYPRRYATRGELTDLAGLAEGEQVTVMAEVSRVSTRRMRNRRGSLLEVVVTDGRGRLTLTFFNQQWRERELVPGRRGLFAGKVSAFRGHRQLAHPEYQLFPADSGDGAAEDRARAFAEELIPVYAASADVASWKIAQCVGIVLDQLDEQADEADPLPPELRARHRLPGLRAAYEGIHRPGDQADVGRARRRLKWDEAFVLQVALAARRREAQALPARPRPRRTGGLLSAFDDALPFTLTDGQREVGETIAADLGSTHPMHRLLQGDVGAGKTLVALRAMLQVVDAGGQAVLLAPTEVLAQQHHRSITAMLGPLAEGGRLGGAEHATRVALLTGSQGAAARREALLDAASGAAGVVVGTHALLQEHVSFADLGLVVVDEQHRFGVEQRDALREKAADGRPHVLVMTATPIPRTVAMTVYGDLDVVALTQLPAGRAPVATHVVPAQDKPHFVARAWERVREEVGQGRQVYVVCPRIGGTETDADEEPAGAGAPEESAASGGEEPAARRPPLAVLDVAAELAEGPLAGLRVAALHGRLAPDEKDGVMRRFAEGGIDVLVATTVIEVGVDVPNASVMVIMDADRFGVSQLHQLRGRVGRGSLPGLCLLVTDAPEAAPARERLAAVAATTDGFELSRVDLEQRREGDVLGAAQSGRRSSLRLLTLIRDEELIREARDEAAAFVGADPDLATHPPLAAALRELLGDERAEFLEKT</sequence>
<dbReference type="PROSITE" id="PS51194">
    <property type="entry name" value="HELICASE_CTER"/>
    <property type="match status" value="1"/>
</dbReference>
<proteinExistence type="predicted"/>
<keyword evidence="6" id="KW-0238">DNA-binding</keyword>
<evidence type="ECO:0000313" key="13">
    <source>
        <dbReference type="Proteomes" id="UP000253318"/>
    </source>
</evidence>
<dbReference type="GO" id="GO:0006281">
    <property type="term" value="P:DNA repair"/>
    <property type="evidence" value="ECO:0007669"/>
    <property type="project" value="UniProtKB-KW"/>
</dbReference>
<dbReference type="InterPro" id="IPR047112">
    <property type="entry name" value="RecG/Mfd"/>
</dbReference>
<dbReference type="InterPro" id="IPR012340">
    <property type="entry name" value="NA-bd_OB-fold"/>
</dbReference>
<dbReference type="PROSITE" id="PS51192">
    <property type="entry name" value="HELICASE_ATP_BIND_1"/>
    <property type="match status" value="1"/>
</dbReference>
<dbReference type="Pfam" id="PF00271">
    <property type="entry name" value="Helicase_C"/>
    <property type="match status" value="1"/>
</dbReference>
<feature type="region of interest" description="Disordered" evidence="9">
    <location>
        <begin position="510"/>
        <end position="539"/>
    </location>
</feature>
<reference evidence="12 13" key="1">
    <citation type="submission" date="2018-04" db="EMBL/GenBank/DDBJ databases">
        <title>Novel actinobacteria from marine sediment.</title>
        <authorList>
            <person name="Ng Z.Y."/>
            <person name="Tan G.Y.A."/>
        </authorList>
    </citation>
    <scope>NUCLEOTIDE SEQUENCE [LARGE SCALE GENOMIC DNA]</scope>
    <source>
        <strain evidence="12 13">TPS81</strain>
    </source>
</reference>
<dbReference type="SMART" id="SM00487">
    <property type="entry name" value="DEXDc"/>
    <property type="match status" value="1"/>
</dbReference>
<dbReference type="GO" id="GO:0003678">
    <property type="term" value="F:DNA helicase activity"/>
    <property type="evidence" value="ECO:0007669"/>
    <property type="project" value="TreeGrafter"/>
</dbReference>
<dbReference type="InterPro" id="IPR027417">
    <property type="entry name" value="P-loop_NTPase"/>
</dbReference>
<keyword evidence="3" id="KW-0378">Hydrolase</keyword>
<dbReference type="InterPro" id="IPR045562">
    <property type="entry name" value="RecG_dom3_C"/>
</dbReference>
<keyword evidence="13" id="KW-1185">Reference proteome</keyword>
<dbReference type="GO" id="GO:0005524">
    <property type="term" value="F:ATP binding"/>
    <property type="evidence" value="ECO:0007669"/>
    <property type="project" value="UniProtKB-KW"/>
</dbReference>
<dbReference type="Proteomes" id="UP000253318">
    <property type="component" value="Unassembled WGS sequence"/>
</dbReference>
<dbReference type="Pfam" id="PF00270">
    <property type="entry name" value="DEAD"/>
    <property type="match status" value="1"/>
</dbReference>
<dbReference type="SUPFAM" id="SSF50249">
    <property type="entry name" value="Nucleic acid-binding proteins"/>
    <property type="match status" value="1"/>
</dbReference>
<feature type="domain" description="Helicase C-terminal" evidence="11">
    <location>
        <begin position="483"/>
        <end position="675"/>
    </location>
</feature>
<accession>A0A368TBB6</accession>
<evidence type="ECO:0000313" key="12">
    <source>
        <dbReference type="EMBL" id="RCV62439.1"/>
    </source>
</evidence>
<evidence type="ECO:0000259" key="10">
    <source>
        <dbReference type="PROSITE" id="PS51192"/>
    </source>
</evidence>
<dbReference type="NCBIfam" id="NF008167">
    <property type="entry name" value="PRK10917.2-1"/>
    <property type="match status" value="1"/>
</dbReference>
<keyword evidence="7" id="KW-0234">DNA repair</keyword>
<organism evidence="12 13">
    <name type="scientific">Marinitenerispora sediminis</name>
    <dbReference type="NCBI Taxonomy" id="1931232"/>
    <lineage>
        <taxon>Bacteria</taxon>
        <taxon>Bacillati</taxon>
        <taxon>Actinomycetota</taxon>
        <taxon>Actinomycetes</taxon>
        <taxon>Streptosporangiales</taxon>
        <taxon>Nocardiopsidaceae</taxon>
        <taxon>Marinitenerispora</taxon>
    </lineage>
</organism>
<keyword evidence="5" id="KW-0067">ATP-binding</keyword>
<dbReference type="OrthoDB" id="9804325at2"/>
<feature type="domain" description="Helicase ATP-binding" evidence="10">
    <location>
        <begin position="286"/>
        <end position="460"/>
    </location>
</feature>
<feature type="compositionally biased region" description="Low complexity" evidence="9">
    <location>
        <begin position="520"/>
        <end position="535"/>
    </location>
</feature>
<dbReference type="GO" id="GO:0016787">
    <property type="term" value="F:hydrolase activity"/>
    <property type="evidence" value="ECO:0007669"/>
    <property type="project" value="UniProtKB-KW"/>
</dbReference>
<dbReference type="PANTHER" id="PTHR47964">
    <property type="entry name" value="ATP-DEPENDENT DNA HELICASE HOMOLOG RECG, CHLOROPLASTIC"/>
    <property type="match status" value="1"/>
</dbReference>
<dbReference type="PANTHER" id="PTHR47964:SF1">
    <property type="entry name" value="ATP-DEPENDENT DNA HELICASE HOMOLOG RECG, CHLOROPLASTIC"/>
    <property type="match status" value="1"/>
</dbReference>
<protein>
    <recommendedName>
        <fullName evidence="8">Probable DNA 3'-5' helicase RecG</fullName>
    </recommendedName>
</protein>
<gene>
    <name evidence="12" type="ORF">DEF24_01115</name>
</gene>
<name>A0A368TBB6_9ACTN</name>
<dbReference type="EMBL" id="QEIN01000005">
    <property type="protein sequence ID" value="RCV62439.1"/>
    <property type="molecule type" value="Genomic_DNA"/>
</dbReference>
<evidence type="ECO:0000256" key="8">
    <source>
        <dbReference type="ARBA" id="ARBA00049819"/>
    </source>
</evidence>
<dbReference type="RefSeq" id="WP_114396673.1">
    <property type="nucleotide sequence ID" value="NZ_QEIM01000015.1"/>
</dbReference>
<dbReference type="Gene3D" id="2.40.50.140">
    <property type="entry name" value="Nucleic acid-binding proteins"/>
    <property type="match status" value="1"/>
</dbReference>
<evidence type="ECO:0000256" key="4">
    <source>
        <dbReference type="ARBA" id="ARBA00022806"/>
    </source>
</evidence>
<comment type="caution">
    <text evidence="12">The sequence shown here is derived from an EMBL/GenBank/DDBJ whole genome shotgun (WGS) entry which is preliminary data.</text>
</comment>
<keyword evidence="2" id="KW-0227">DNA damage</keyword>
<dbReference type="InterPro" id="IPR014001">
    <property type="entry name" value="Helicase_ATP-bd"/>
</dbReference>
<evidence type="ECO:0000256" key="9">
    <source>
        <dbReference type="SAM" id="MobiDB-lite"/>
    </source>
</evidence>
<dbReference type="CDD" id="cd17992">
    <property type="entry name" value="DEXHc_RecG"/>
    <property type="match status" value="1"/>
</dbReference>
<dbReference type="InterPro" id="IPR001650">
    <property type="entry name" value="Helicase_C-like"/>
</dbReference>
<dbReference type="AlphaFoldDB" id="A0A368TBB6"/>
<dbReference type="Gene3D" id="3.40.50.300">
    <property type="entry name" value="P-loop containing nucleotide triphosphate hydrolases"/>
    <property type="match status" value="2"/>
</dbReference>
<evidence type="ECO:0000256" key="5">
    <source>
        <dbReference type="ARBA" id="ARBA00022840"/>
    </source>
</evidence>